<dbReference type="InterPro" id="IPR038765">
    <property type="entry name" value="Papain-like_cys_pep_sf"/>
</dbReference>
<dbReference type="PANTHER" id="PTHR33490">
    <property type="entry name" value="BLR5614 PROTEIN-RELATED"/>
    <property type="match status" value="1"/>
</dbReference>
<dbReference type="OrthoDB" id="4697328at2"/>
<dbReference type="SMART" id="SM00460">
    <property type="entry name" value="TGc"/>
    <property type="match status" value="1"/>
</dbReference>
<accession>A0A516H6G7</accession>
<reference evidence="2 3" key="1">
    <citation type="submission" date="2019-07" db="EMBL/GenBank/DDBJ databases">
        <title>Genome sequencing for Ferrovibrio sp. K5.</title>
        <authorList>
            <person name="Park S.-J."/>
        </authorList>
    </citation>
    <scope>NUCLEOTIDE SEQUENCE [LARGE SCALE GENOMIC DNA]</scope>
    <source>
        <strain evidence="2 3">K5</strain>
    </source>
</reference>
<keyword evidence="3" id="KW-1185">Reference proteome</keyword>
<dbReference type="Pfam" id="PF01841">
    <property type="entry name" value="Transglut_core"/>
    <property type="match status" value="1"/>
</dbReference>
<evidence type="ECO:0000313" key="3">
    <source>
        <dbReference type="Proteomes" id="UP000317496"/>
    </source>
</evidence>
<evidence type="ECO:0000259" key="1">
    <source>
        <dbReference type="SMART" id="SM00460"/>
    </source>
</evidence>
<organism evidence="2 3">
    <name type="scientific">Ferrovibrio terrae</name>
    <dbReference type="NCBI Taxonomy" id="2594003"/>
    <lineage>
        <taxon>Bacteria</taxon>
        <taxon>Pseudomonadati</taxon>
        <taxon>Pseudomonadota</taxon>
        <taxon>Alphaproteobacteria</taxon>
        <taxon>Rhodospirillales</taxon>
        <taxon>Rhodospirillaceae</taxon>
        <taxon>Ferrovibrio</taxon>
    </lineage>
</organism>
<name>A0A516H6G7_9PROT</name>
<proteinExistence type="predicted"/>
<evidence type="ECO:0000313" key="2">
    <source>
        <dbReference type="EMBL" id="QDO99373.1"/>
    </source>
</evidence>
<dbReference type="KEGG" id="fer:FNB15_19745"/>
<feature type="domain" description="Transglutaminase-like" evidence="1">
    <location>
        <begin position="77"/>
        <end position="149"/>
    </location>
</feature>
<dbReference type="Gene3D" id="3.10.620.30">
    <property type="match status" value="1"/>
</dbReference>
<dbReference type="RefSeq" id="WP_144258369.1">
    <property type="nucleotide sequence ID" value="NZ_CP041636.1"/>
</dbReference>
<gene>
    <name evidence="2" type="ORF">FNB15_19745</name>
</gene>
<dbReference type="AlphaFoldDB" id="A0A516H6G7"/>
<dbReference type="EMBL" id="CP041636">
    <property type="protein sequence ID" value="QDO99373.1"/>
    <property type="molecule type" value="Genomic_DNA"/>
</dbReference>
<protein>
    <submittedName>
        <fullName evidence="2">Transglutaminase family protein</fullName>
    </submittedName>
</protein>
<dbReference type="PANTHER" id="PTHR33490:SF3">
    <property type="entry name" value="CONSERVED INTEGRAL MEMBRANE PROTEIN"/>
    <property type="match status" value="1"/>
</dbReference>
<dbReference type="Proteomes" id="UP000317496">
    <property type="component" value="Chromosome"/>
</dbReference>
<dbReference type="InterPro" id="IPR002931">
    <property type="entry name" value="Transglutaminase-like"/>
</dbReference>
<sequence length="237" mass="26398">MTAPEHSEPAVDPAYLAATPFIDSDHAAVRALAREAAGDETDTKAKAIRLYYAIRDRFLYDPYSVEVSQDGLRASDVIARGKGFCVNKAILLAAVARAEGIPARIGLADVKNHLATERLRAQMGTDIFYFHGFTELYIEGKWVKATPAFNLALCEKFRVLPLEFDGETDSVFHPFDADNRRHMEYVADRGSFAEMPFAEWREAMLKHYPYLMTEKRSGGDFAAEAAAEANTPQNKTP</sequence>
<dbReference type="SUPFAM" id="SSF54001">
    <property type="entry name" value="Cysteine proteinases"/>
    <property type="match status" value="1"/>
</dbReference>